<organism evidence="2 3">
    <name type="scientific">Microbacterium marinilacus</name>
    <dbReference type="NCBI Taxonomy" id="415209"/>
    <lineage>
        <taxon>Bacteria</taxon>
        <taxon>Bacillati</taxon>
        <taxon>Actinomycetota</taxon>
        <taxon>Actinomycetes</taxon>
        <taxon>Micrococcales</taxon>
        <taxon>Microbacteriaceae</taxon>
        <taxon>Microbacterium</taxon>
    </lineage>
</organism>
<proteinExistence type="predicted"/>
<keyword evidence="3" id="KW-1185">Reference proteome</keyword>
<dbReference type="SUPFAM" id="SSF53756">
    <property type="entry name" value="UDP-Glycosyltransferase/glycogen phosphorylase"/>
    <property type="match status" value="1"/>
</dbReference>
<sequence length="328" mass="36353">MTKIAIVGPLDPDSFADNLVDAARRSGHDVLGLGPAQPRLRPQRVQNVAGIISERSPRLASKLQSKLVTAALEFKPDVLVSVDRRLTSESVRRIGASGTKTALWFPDHVHNLGRLDVLLAGYDFLFFKNPILVSQLAEIYGVRAVYLPEGANPTWHRPVGEYGVDPSIVVAGNVYPTRALLLQRLLEAGIPLRIFGAPIAPWIEFPDLRQLHENFSVTREEKARAFRSSTAVLNNLHPAEFAGSNCRMFEAAASGAVVLTEPRQGMEELFEYGREVVPFRSFDQLVEAYRRLVAHPEEGRAIADAAAARAAREHTWDQRLDQLLVELL</sequence>
<dbReference type="InterPro" id="IPR055259">
    <property type="entry name" value="YkvP/CgeB_Glyco_trans-like"/>
</dbReference>
<accession>A0ABP7BDN7</accession>
<dbReference type="RefSeq" id="WP_221858818.1">
    <property type="nucleotide sequence ID" value="NZ_BAAAYV010000006.1"/>
</dbReference>
<dbReference type="Pfam" id="PF13524">
    <property type="entry name" value="Glyco_trans_1_2"/>
    <property type="match status" value="1"/>
</dbReference>
<comment type="caution">
    <text evidence="2">The sequence shown here is derived from an EMBL/GenBank/DDBJ whole genome shotgun (WGS) entry which is preliminary data.</text>
</comment>
<reference evidence="3" key="1">
    <citation type="journal article" date="2019" name="Int. J. Syst. Evol. Microbiol.">
        <title>The Global Catalogue of Microorganisms (GCM) 10K type strain sequencing project: providing services to taxonomists for standard genome sequencing and annotation.</title>
        <authorList>
            <consortium name="The Broad Institute Genomics Platform"/>
            <consortium name="The Broad Institute Genome Sequencing Center for Infectious Disease"/>
            <person name="Wu L."/>
            <person name="Ma J."/>
        </authorList>
    </citation>
    <scope>NUCLEOTIDE SEQUENCE [LARGE SCALE GENOMIC DNA]</scope>
    <source>
        <strain evidence="3">JCM 16546</strain>
    </source>
</reference>
<evidence type="ECO:0000259" key="1">
    <source>
        <dbReference type="Pfam" id="PF13524"/>
    </source>
</evidence>
<name>A0ABP7BDN7_9MICO</name>
<dbReference type="Proteomes" id="UP001410795">
    <property type="component" value="Unassembled WGS sequence"/>
</dbReference>
<dbReference type="EMBL" id="BAAAYV010000006">
    <property type="protein sequence ID" value="GAA3656019.1"/>
    <property type="molecule type" value="Genomic_DNA"/>
</dbReference>
<evidence type="ECO:0000313" key="2">
    <source>
        <dbReference type="EMBL" id="GAA3656019.1"/>
    </source>
</evidence>
<feature type="domain" description="Spore protein YkvP/CgeB glycosyl transferase-like" evidence="1">
    <location>
        <begin position="179"/>
        <end position="324"/>
    </location>
</feature>
<gene>
    <name evidence="2" type="ORF">GCM10022202_15320</name>
</gene>
<evidence type="ECO:0000313" key="3">
    <source>
        <dbReference type="Proteomes" id="UP001410795"/>
    </source>
</evidence>
<dbReference type="Gene3D" id="3.40.50.2000">
    <property type="entry name" value="Glycogen Phosphorylase B"/>
    <property type="match status" value="1"/>
</dbReference>
<protein>
    <recommendedName>
        <fullName evidence="1">Spore protein YkvP/CgeB glycosyl transferase-like domain-containing protein</fullName>
    </recommendedName>
</protein>